<dbReference type="PROSITE" id="PS00086">
    <property type="entry name" value="CYTOCHROME_P450"/>
    <property type="match status" value="1"/>
</dbReference>
<dbReference type="PANTHER" id="PTHR24305">
    <property type="entry name" value="CYTOCHROME P450"/>
    <property type="match status" value="1"/>
</dbReference>
<dbReference type="InterPro" id="IPR036396">
    <property type="entry name" value="Cyt_P450_sf"/>
</dbReference>
<dbReference type="InterPro" id="IPR050121">
    <property type="entry name" value="Cytochrome_P450_monoxygenase"/>
</dbReference>
<protein>
    <submittedName>
        <fullName evidence="3">Unannotated protein</fullName>
    </submittedName>
</protein>
<organism evidence="3">
    <name type="scientific">freshwater metagenome</name>
    <dbReference type="NCBI Taxonomy" id="449393"/>
    <lineage>
        <taxon>unclassified sequences</taxon>
        <taxon>metagenomes</taxon>
        <taxon>ecological metagenomes</taxon>
    </lineage>
</organism>
<accession>A0A6J7C7G9</accession>
<dbReference type="EMBL" id="CAFBIZ010000247">
    <property type="protein sequence ID" value="CAB4852249.1"/>
    <property type="molecule type" value="Genomic_DNA"/>
</dbReference>
<dbReference type="AlphaFoldDB" id="A0A6J7C7G9"/>
<dbReference type="PRINTS" id="PR00385">
    <property type="entry name" value="P450"/>
</dbReference>
<name>A0A6J7C7G9_9ZZZZ</name>
<dbReference type="GO" id="GO:0020037">
    <property type="term" value="F:heme binding"/>
    <property type="evidence" value="ECO:0007669"/>
    <property type="project" value="InterPro"/>
</dbReference>
<dbReference type="GO" id="GO:0005506">
    <property type="term" value="F:iron ion binding"/>
    <property type="evidence" value="ECO:0007669"/>
    <property type="project" value="InterPro"/>
</dbReference>
<dbReference type="InterPro" id="IPR017972">
    <property type="entry name" value="Cyt_P450_CS"/>
</dbReference>
<dbReference type="PANTHER" id="PTHR24305:SF166">
    <property type="entry name" value="CYTOCHROME P450 12A4, MITOCHONDRIAL-RELATED"/>
    <property type="match status" value="1"/>
</dbReference>
<dbReference type="GO" id="GO:0016705">
    <property type="term" value="F:oxidoreductase activity, acting on paired donors, with incorporation or reduction of molecular oxygen"/>
    <property type="evidence" value="ECO:0007669"/>
    <property type="project" value="InterPro"/>
</dbReference>
<comment type="similarity">
    <text evidence="2">Belongs to the cytochrome P450 family.</text>
</comment>
<dbReference type="PRINTS" id="PR00463">
    <property type="entry name" value="EP450I"/>
</dbReference>
<dbReference type="SUPFAM" id="SSF48264">
    <property type="entry name" value="Cytochrome P450"/>
    <property type="match status" value="1"/>
</dbReference>
<evidence type="ECO:0000313" key="3">
    <source>
        <dbReference type="EMBL" id="CAB4852249.1"/>
    </source>
</evidence>
<comment type="cofactor">
    <cofactor evidence="1">
        <name>heme</name>
        <dbReference type="ChEBI" id="CHEBI:30413"/>
    </cofactor>
</comment>
<dbReference type="InterPro" id="IPR001128">
    <property type="entry name" value="Cyt_P450"/>
</dbReference>
<dbReference type="Pfam" id="PF00067">
    <property type="entry name" value="p450"/>
    <property type="match status" value="1"/>
</dbReference>
<evidence type="ECO:0000256" key="2">
    <source>
        <dbReference type="ARBA" id="ARBA00010617"/>
    </source>
</evidence>
<gene>
    <name evidence="3" type="ORF">UFOPK3268_01574</name>
</gene>
<sequence>MMRSIGLIRRDPLAFLAQMREAYGDVLQFPIPSPPTYLVTDPEAVRRVLVTNAKGYGKRTLQYTTLSLVTGEGLLTADTEAWRPQRRLVQPAFHHASLELVATHVRDAVDRLVDRWAERDGEVVDVDEAMMHLTLEVVGAALFGADLSGDARHLAEATLDALEVVVKKARSPFSLPLRFPTPTNIVLRRAVRVLDRAVESILVQRQGNPLIDGQAPRDMLDLLLAAHDDDGSTLSRRQIRDQVVTFIVAGHETVASTLTWAWHLLSTNPGPARQLRDEVDAVCGPAGPTFDDLARLPWTTAVLDEVLRLYPPAWLVTRRSLVPDVLAGVEIAAGSLVIVSPWLVHRDVNAWPDPEVFDPSRFLDESGIRRRDVLTSPAYLPFGAGPRMCIGRDMALLEGVLVLAGLACRVDLEPLEPPPRAVPLVTIRPAAGLPMRLRIRPDRVRSGSTSPS</sequence>
<reference evidence="3" key="1">
    <citation type="submission" date="2020-05" db="EMBL/GenBank/DDBJ databases">
        <authorList>
            <person name="Chiriac C."/>
            <person name="Salcher M."/>
            <person name="Ghai R."/>
            <person name="Kavagutti S V."/>
        </authorList>
    </citation>
    <scope>NUCLEOTIDE SEQUENCE</scope>
</reference>
<dbReference type="InterPro" id="IPR002401">
    <property type="entry name" value="Cyt_P450_E_grp-I"/>
</dbReference>
<proteinExistence type="inferred from homology"/>
<dbReference type="Gene3D" id="1.10.630.10">
    <property type="entry name" value="Cytochrome P450"/>
    <property type="match status" value="1"/>
</dbReference>
<dbReference type="GO" id="GO:0004497">
    <property type="term" value="F:monooxygenase activity"/>
    <property type="evidence" value="ECO:0007669"/>
    <property type="project" value="InterPro"/>
</dbReference>
<evidence type="ECO:0000256" key="1">
    <source>
        <dbReference type="ARBA" id="ARBA00001971"/>
    </source>
</evidence>